<dbReference type="SUPFAM" id="SSF143437">
    <property type="entry name" value="THUMP domain-like"/>
    <property type="match status" value="1"/>
</dbReference>
<keyword evidence="1" id="KW-0489">Methyltransferase</keyword>
<dbReference type="GO" id="GO:0003723">
    <property type="term" value="F:RNA binding"/>
    <property type="evidence" value="ECO:0007669"/>
    <property type="project" value="UniProtKB-UniRule"/>
</dbReference>
<dbReference type="SUPFAM" id="SSF53335">
    <property type="entry name" value="S-adenosyl-L-methionine-dependent methyltransferases"/>
    <property type="match status" value="1"/>
</dbReference>
<evidence type="ECO:0000313" key="4">
    <source>
        <dbReference type="EMBL" id="MBP3193544.1"/>
    </source>
</evidence>
<dbReference type="Pfam" id="PF01170">
    <property type="entry name" value="UPF0020"/>
    <property type="match status" value="1"/>
</dbReference>
<dbReference type="Proteomes" id="UP000673975">
    <property type="component" value="Unassembled WGS sequence"/>
</dbReference>
<name>A0A8J7RTF0_9BACT</name>
<dbReference type="PROSITE" id="PS51165">
    <property type="entry name" value="THUMP"/>
    <property type="match status" value="1"/>
</dbReference>
<proteinExistence type="predicted"/>
<dbReference type="EMBL" id="JAFIDN010000011">
    <property type="protein sequence ID" value="MBP3193544.1"/>
    <property type="molecule type" value="Genomic_DNA"/>
</dbReference>
<dbReference type="Gene3D" id="3.30.2130.30">
    <property type="match status" value="1"/>
</dbReference>
<dbReference type="AlphaFoldDB" id="A0A8J7RTF0"/>
<keyword evidence="5" id="KW-1185">Reference proteome</keyword>
<dbReference type="InterPro" id="IPR002052">
    <property type="entry name" value="DNA_methylase_N6_adenine_CS"/>
</dbReference>
<dbReference type="SMART" id="SM00981">
    <property type="entry name" value="THUMP"/>
    <property type="match status" value="1"/>
</dbReference>
<protein>
    <recommendedName>
        <fullName evidence="3">THUMP domain-containing protein</fullName>
    </recommendedName>
</protein>
<dbReference type="PANTHER" id="PTHR47313:SF1">
    <property type="entry name" value="RIBOSOMAL RNA LARGE SUBUNIT METHYLTRANSFERASE K_L"/>
    <property type="match status" value="1"/>
</dbReference>
<sequence length="391" mass="43903">MYSNQNRKCEVVVACERGTEGIAAQELRSFGWRPEILKRSKLYIPDVTETDLARLNMEVHTISRVYLLLARFRVSGLTEVRQAAESIDYTRFLKPGQRFGVWGKREGTHDFISQDIGRETGTAITRQFAGCPEDQRPWVHLNDPDVQFVAELSDKDLLLMINTSGRPLHHRMPRPFIHSAGLKPALAAALLRVSSWQSMGGFLDPFAGGGTIPLAAHLMCTGRAAGSYDDPDRFLLRNLMFLDQEAIARTFREITGKSVRPCGVAIHAADRFMKSIDGMKANIDHLGLRGKVTIHHGIAEKLNYLPDDTVRCVITNPPYGLRIGRPFVIDLIYKNFALACARKGIHEVTALTPRKRSWVSAFENAGYTEEVCMKIVFGRLQVFLLKVARKP</sequence>
<dbReference type="InterPro" id="IPR029063">
    <property type="entry name" value="SAM-dependent_MTases_sf"/>
</dbReference>
<dbReference type="CDD" id="cd11715">
    <property type="entry name" value="THUMP_AdoMetMT"/>
    <property type="match status" value="1"/>
</dbReference>
<evidence type="ECO:0000259" key="3">
    <source>
        <dbReference type="PROSITE" id="PS51165"/>
    </source>
</evidence>
<reference evidence="4" key="1">
    <citation type="submission" date="2021-02" db="EMBL/GenBank/DDBJ databases">
        <title>Natronogracilivirga saccharolytica gen. nov. sp. nov. a new anaerobic, haloalkiliphilic carbohydrate-fermenting bacterium from soda lake and proposing of Cyclonatronumiaceae fam. nov. in the phylum Balneolaeota.</title>
        <authorList>
            <person name="Zhilina T.N."/>
            <person name="Sorokin D.Y."/>
            <person name="Zavarzina D.G."/>
            <person name="Toshchakov S.V."/>
            <person name="Kublanov I.V."/>
        </authorList>
    </citation>
    <scope>NUCLEOTIDE SEQUENCE</scope>
    <source>
        <strain evidence="4">Z-1702</strain>
    </source>
</reference>
<dbReference type="Pfam" id="PF02926">
    <property type="entry name" value="THUMP"/>
    <property type="match status" value="1"/>
</dbReference>
<dbReference type="GO" id="GO:0008990">
    <property type="term" value="F:rRNA (guanine-N2-)-methyltransferase activity"/>
    <property type="evidence" value="ECO:0007669"/>
    <property type="project" value="TreeGrafter"/>
</dbReference>
<dbReference type="GO" id="GO:0070043">
    <property type="term" value="F:rRNA (guanine-N7-)-methyltransferase activity"/>
    <property type="evidence" value="ECO:0007669"/>
    <property type="project" value="TreeGrafter"/>
</dbReference>
<evidence type="ECO:0000313" key="5">
    <source>
        <dbReference type="Proteomes" id="UP000673975"/>
    </source>
</evidence>
<dbReference type="InterPro" id="IPR000241">
    <property type="entry name" value="RlmKL-like_Mtase"/>
</dbReference>
<gene>
    <name evidence="4" type="ORF">NATSA_12785</name>
</gene>
<feature type="domain" description="THUMP" evidence="3">
    <location>
        <begin position="50"/>
        <end position="163"/>
    </location>
</feature>
<dbReference type="PROSITE" id="PS00092">
    <property type="entry name" value="N6_MTASE"/>
    <property type="match status" value="1"/>
</dbReference>
<accession>A0A8J7RTF0</accession>
<dbReference type="Gene3D" id="3.40.50.150">
    <property type="entry name" value="Vaccinia Virus protein VP39"/>
    <property type="match status" value="1"/>
</dbReference>
<dbReference type="InterPro" id="IPR004114">
    <property type="entry name" value="THUMP_dom"/>
</dbReference>
<keyword evidence="2" id="KW-0694">RNA-binding</keyword>
<evidence type="ECO:0000256" key="2">
    <source>
        <dbReference type="PROSITE-ProRule" id="PRU00529"/>
    </source>
</evidence>
<evidence type="ECO:0000256" key="1">
    <source>
        <dbReference type="ARBA" id="ARBA00022603"/>
    </source>
</evidence>
<keyword evidence="1" id="KW-0808">Transferase</keyword>
<comment type="caution">
    <text evidence="4">The sequence shown here is derived from an EMBL/GenBank/DDBJ whole genome shotgun (WGS) entry which is preliminary data.</text>
</comment>
<organism evidence="4 5">
    <name type="scientific">Natronogracilivirga saccharolytica</name>
    <dbReference type="NCBI Taxonomy" id="2812953"/>
    <lineage>
        <taxon>Bacteria</taxon>
        <taxon>Pseudomonadati</taxon>
        <taxon>Balneolota</taxon>
        <taxon>Balneolia</taxon>
        <taxon>Balneolales</taxon>
        <taxon>Cyclonatronaceae</taxon>
        <taxon>Natronogracilivirga</taxon>
    </lineage>
</organism>
<dbReference type="RefSeq" id="WP_210513000.1">
    <property type="nucleotide sequence ID" value="NZ_JAFIDN010000011.1"/>
</dbReference>
<dbReference type="PANTHER" id="PTHR47313">
    <property type="entry name" value="RIBOSOMAL RNA LARGE SUBUNIT METHYLTRANSFERASE K/L"/>
    <property type="match status" value="1"/>
</dbReference>